<dbReference type="AlphaFoldDB" id="A0A0E0PRZ2"/>
<reference evidence="2" key="1">
    <citation type="submission" date="2013-06" db="EMBL/GenBank/DDBJ databases">
        <authorList>
            <person name="Zhao Q."/>
        </authorList>
    </citation>
    <scope>NUCLEOTIDE SEQUENCE</scope>
    <source>
        <strain evidence="2">cv. W1943</strain>
    </source>
</reference>
<proteinExistence type="predicted"/>
<protein>
    <submittedName>
        <fullName evidence="1">Uncharacterized protein</fullName>
    </submittedName>
</protein>
<keyword evidence="2" id="KW-1185">Reference proteome</keyword>
<evidence type="ECO:0000313" key="1">
    <source>
        <dbReference type="EnsemblPlants" id="ORUFI05G29670.3"/>
    </source>
</evidence>
<evidence type="ECO:0000313" key="2">
    <source>
        <dbReference type="Proteomes" id="UP000008022"/>
    </source>
</evidence>
<sequence length="94" mass="10118">MCANRIPFRADDGWSTSESETVDQQLYKILKSSSCMHIMVHLGKVGGVALALPCLGLRRRRVEIDGTEPPMVTTAAAATAGDGFWTKGVKLLIA</sequence>
<dbReference type="Gramene" id="ORUFI05G29670.3">
    <property type="protein sequence ID" value="ORUFI05G29670.3"/>
    <property type="gene ID" value="ORUFI05G29670"/>
</dbReference>
<dbReference type="Proteomes" id="UP000008022">
    <property type="component" value="Unassembled WGS sequence"/>
</dbReference>
<name>A0A0E0PRZ2_ORYRU</name>
<organism evidence="1 2">
    <name type="scientific">Oryza rufipogon</name>
    <name type="common">Brownbeard rice</name>
    <name type="synonym">Asian wild rice</name>
    <dbReference type="NCBI Taxonomy" id="4529"/>
    <lineage>
        <taxon>Eukaryota</taxon>
        <taxon>Viridiplantae</taxon>
        <taxon>Streptophyta</taxon>
        <taxon>Embryophyta</taxon>
        <taxon>Tracheophyta</taxon>
        <taxon>Spermatophyta</taxon>
        <taxon>Magnoliopsida</taxon>
        <taxon>Liliopsida</taxon>
        <taxon>Poales</taxon>
        <taxon>Poaceae</taxon>
        <taxon>BOP clade</taxon>
        <taxon>Oryzoideae</taxon>
        <taxon>Oryzeae</taxon>
        <taxon>Oryzinae</taxon>
        <taxon>Oryza</taxon>
    </lineage>
</organism>
<accession>A0A0E0PRZ2</accession>
<dbReference type="HOGENOM" id="CLU_2389991_0_0_1"/>
<reference evidence="1" key="2">
    <citation type="submission" date="2015-06" db="UniProtKB">
        <authorList>
            <consortium name="EnsemblPlants"/>
        </authorList>
    </citation>
    <scope>IDENTIFICATION</scope>
</reference>
<dbReference type="EnsemblPlants" id="ORUFI05G29670.3">
    <property type="protein sequence ID" value="ORUFI05G29670.3"/>
    <property type="gene ID" value="ORUFI05G29670"/>
</dbReference>